<evidence type="ECO:0000256" key="10">
    <source>
        <dbReference type="SAM" id="SignalP"/>
    </source>
</evidence>
<dbReference type="SMART" id="SM00184">
    <property type="entry name" value="RING"/>
    <property type="match status" value="1"/>
</dbReference>
<keyword evidence="8" id="KW-0863">Zinc-finger</keyword>
<dbReference type="InterPro" id="IPR001841">
    <property type="entry name" value="Znf_RING"/>
</dbReference>
<dbReference type="Pfam" id="PF13639">
    <property type="entry name" value="zf-RING_2"/>
    <property type="match status" value="1"/>
</dbReference>
<dbReference type="SMART" id="SM00256">
    <property type="entry name" value="FBOX"/>
    <property type="match status" value="1"/>
</dbReference>
<evidence type="ECO:0008006" key="15">
    <source>
        <dbReference type="Google" id="ProtNLM"/>
    </source>
</evidence>
<dbReference type="InterPro" id="IPR015915">
    <property type="entry name" value="Kelch-typ_b-propeller"/>
</dbReference>
<proteinExistence type="inferred from homology"/>
<keyword evidence="4" id="KW-0256">Endoplasmic reticulum</keyword>
<keyword evidence="5" id="KW-0735">Signal-anchor</keyword>
<dbReference type="Gene3D" id="1.20.1280.50">
    <property type="match status" value="1"/>
</dbReference>
<evidence type="ECO:0000259" key="11">
    <source>
        <dbReference type="PROSITE" id="PS50089"/>
    </source>
</evidence>
<feature type="transmembrane region" description="Helical" evidence="9">
    <location>
        <begin position="51"/>
        <end position="72"/>
    </location>
</feature>
<comment type="subcellular location">
    <subcellularLocation>
        <location evidence="1">Endoplasmic reticulum membrane</location>
        <topology evidence="1">Single-pass type II membrane protein</topology>
    </subcellularLocation>
</comment>
<comment type="caution">
    <text evidence="13">The sequence shown here is derived from an EMBL/GenBank/DDBJ whole genome shotgun (WGS) entry which is preliminary data.</text>
</comment>
<dbReference type="Pfam" id="PF00646">
    <property type="entry name" value="F-box"/>
    <property type="match status" value="1"/>
</dbReference>
<dbReference type="PROSITE" id="PS50181">
    <property type="entry name" value="FBOX"/>
    <property type="match status" value="1"/>
</dbReference>
<feature type="domain" description="RING-type" evidence="11">
    <location>
        <begin position="129"/>
        <end position="171"/>
    </location>
</feature>
<evidence type="ECO:0000313" key="14">
    <source>
        <dbReference type="Proteomes" id="UP000824890"/>
    </source>
</evidence>
<dbReference type="PANTHER" id="PTHR12804">
    <property type="entry name" value="MICROSOMAL SIGNAL PEPTIDASE 23 KD SUBUNIT SPC22/23"/>
    <property type="match status" value="1"/>
</dbReference>
<dbReference type="Proteomes" id="UP000824890">
    <property type="component" value="Unassembled WGS sequence"/>
</dbReference>
<name>A0ABQ8D2E9_BRANA</name>
<gene>
    <name evidence="13" type="ORF">HID58_023552</name>
</gene>
<dbReference type="Pfam" id="PF07734">
    <property type="entry name" value="FBA_1"/>
    <property type="match status" value="1"/>
</dbReference>
<keyword evidence="14" id="KW-1185">Reference proteome</keyword>
<comment type="similarity">
    <text evidence="2">Belongs to the SPCS3 family.</text>
</comment>
<dbReference type="InterPro" id="IPR036047">
    <property type="entry name" value="F-box-like_dom_sf"/>
</dbReference>
<dbReference type="SUPFAM" id="SSF57850">
    <property type="entry name" value="RING/U-box"/>
    <property type="match status" value="1"/>
</dbReference>
<feature type="transmembrane region" description="Helical" evidence="9">
    <location>
        <begin position="339"/>
        <end position="359"/>
    </location>
</feature>
<evidence type="ECO:0000313" key="13">
    <source>
        <dbReference type="EMBL" id="KAH0923534.1"/>
    </source>
</evidence>
<organism evidence="13 14">
    <name type="scientific">Brassica napus</name>
    <name type="common">Rape</name>
    <dbReference type="NCBI Taxonomy" id="3708"/>
    <lineage>
        <taxon>Eukaryota</taxon>
        <taxon>Viridiplantae</taxon>
        <taxon>Streptophyta</taxon>
        <taxon>Embryophyta</taxon>
        <taxon>Tracheophyta</taxon>
        <taxon>Spermatophyta</taxon>
        <taxon>Magnoliopsida</taxon>
        <taxon>eudicotyledons</taxon>
        <taxon>Gunneridae</taxon>
        <taxon>Pentapetalae</taxon>
        <taxon>rosids</taxon>
        <taxon>malvids</taxon>
        <taxon>Brassicales</taxon>
        <taxon>Brassicaceae</taxon>
        <taxon>Brassiceae</taxon>
        <taxon>Brassica</taxon>
    </lineage>
</organism>
<keyword evidence="8" id="KW-0479">Metal-binding</keyword>
<evidence type="ECO:0000259" key="12">
    <source>
        <dbReference type="PROSITE" id="PS50181"/>
    </source>
</evidence>
<evidence type="ECO:0000256" key="4">
    <source>
        <dbReference type="ARBA" id="ARBA00022824"/>
    </source>
</evidence>
<evidence type="ECO:0000256" key="1">
    <source>
        <dbReference type="ARBA" id="ARBA00004648"/>
    </source>
</evidence>
<dbReference type="PROSITE" id="PS50089">
    <property type="entry name" value="ZF_RING_2"/>
    <property type="match status" value="1"/>
</dbReference>
<keyword evidence="7 9" id="KW-0472">Membrane</keyword>
<dbReference type="InterPro" id="IPR001810">
    <property type="entry name" value="F-box_dom"/>
</dbReference>
<evidence type="ECO:0000256" key="5">
    <source>
        <dbReference type="ARBA" id="ARBA00022968"/>
    </source>
</evidence>
<feature type="domain" description="F-box" evidence="12">
    <location>
        <begin position="540"/>
        <end position="590"/>
    </location>
</feature>
<dbReference type="InterPro" id="IPR006527">
    <property type="entry name" value="F-box-assoc_dom_typ1"/>
</dbReference>
<evidence type="ECO:0000256" key="2">
    <source>
        <dbReference type="ARBA" id="ARBA00009289"/>
    </source>
</evidence>
<dbReference type="Gene3D" id="3.30.40.10">
    <property type="entry name" value="Zinc/RING finger domain, C3HC4 (zinc finger)"/>
    <property type="match status" value="1"/>
</dbReference>
<evidence type="ECO:0000256" key="6">
    <source>
        <dbReference type="ARBA" id="ARBA00022989"/>
    </source>
</evidence>
<dbReference type="PANTHER" id="PTHR12804:SF12">
    <property type="entry name" value="SIGNAL PEPTIDASE COMPLEX SUBUNIT 3"/>
    <property type="match status" value="1"/>
</dbReference>
<sequence>MSISMKSFLPLTIKQTALPALVLFLLLAMSELASSQPGLEDPNKPYDYSRTLTMYLVIMIIAMPFVYFSLYIRHCREAADGSVNHLVGERRMTNATAAHGLDASVIETFPTFIYSEVKTQKIGNGALECAICLNEFQDDETLRLLPKCDHVFHPHCIGAWLQGHVTCPVCRTNLADQRQTTEPVEPEVITETDVESQQTVIHEPAVEQGESVGRVKFSRSHTTGHSVVLPGECTDRFTLRLPDDLRNKLMASGKMTRSKSLLNLPRSTGKPVDRSLDRWDQWLFIKTPPFSHRWTFLRNTSCLWRSTPVPSPRAEVNNHWFKFNVPRQLNDYFIQLKRANALLTFAVTILAFMCAIASFSDNFSNQTPSAQIQRSLSVILDLKMHALVRERILNINWFQKQPHGNDEVSLTLNITADLQSLFTWNTKQVFAFVAAEYKTSKNSLNQVSLWDAIIPEKEHAKFWIQISNKYRFIDQGYNLRGKDFNLTLHWHVMPKTGKMFADKIVMSDNKKIIIMLARCDFKESLRISSSSMARKTKLRRIESVSLPHHVVEIIMERLPVKSLLSFKAVSKQWKSTIESRFFQERQFKNRQQFGDQDVLMVSSTSLRTLVFGSLSSTSSSGKIPWGNETYLVCQSSVDGLVCLYDSHQPGFVVNPTTGWYRHLPLSRLQQLIIDLGYRYFELGHANFEPGFGKDEFTGTHKPVWLYNSFEIGLENATTCEVFDFSTNSWRYVTPSAPCRILGGFPTPVFVDGSLHWFTECKETKVLSFDLHTETFKITSKAPFNASHWDVLLCNLNNRLCVSKMNLSDQVIWSFNSFNKTWDKLWSIDINRTWLSFGFPTVSALSPLAIFVEKEKKKLLFYDRGYNHTLVIHDPETKSYDVALSDESIGYPFNGSITESIHHENKRISRKNELETNACLNSSTGSPLTAGYKTSKNSLNQVTIYSLLLSLWIRTSSELCGFSVAAFSMPDAIIPEKEHAKFWIEISNKYRFIDQTGKMFADKIVMSGYEEPPHASSSRKERELCFRFETPMSDLYTENMLI</sequence>
<keyword evidence="8" id="KW-0862">Zinc</keyword>
<dbReference type="Pfam" id="PF04573">
    <property type="entry name" value="SPC22"/>
    <property type="match status" value="1"/>
</dbReference>
<dbReference type="CDD" id="cd16461">
    <property type="entry name" value="RING-H2_EL5-like"/>
    <property type="match status" value="1"/>
</dbReference>
<accession>A0ABQ8D2E9</accession>
<dbReference type="EMBL" id="JAGKQM010000006">
    <property type="protein sequence ID" value="KAH0923534.1"/>
    <property type="molecule type" value="Genomic_DNA"/>
</dbReference>
<keyword evidence="6 9" id="KW-1133">Transmembrane helix</keyword>
<reference evidence="13 14" key="1">
    <citation type="submission" date="2021-05" db="EMBL/GenBank/DDBJ databases">
        <title>Genome Assembly of Synthetic Allotetraploid Brassica napus Reveals Homoeologous Exchanges between Subgenomes.</title>
        <authorList>
            <person name="Davis J.T."/>
        </authorList>
    </citation>
    <scope>NUCLEOTIDE SEQUENCE [LARGE SCALE GENOMIC DNA]</scope>
    <source>
        <strain evidence="14">cv. Da-Ae</strain>
        <tissue evidence="13">Seedling</tissue>
    </source>
</reference>
<dbReference type="NCBIfam" id="TIGR01640">
    <property type="entry name" value="F_box_assoc_1"/>
    <property type="match status" value="1"/>
</dbReference>
<dbReference type="InterPro" id="IPR017451">
    <property type="entry name" value="F-box-assoc_interact_dom"/>
</dbReference>
<dbReference type="SUPFAM" id="SSF81383">
    <property type="entry name" value="F-box domain"/>
    <property type="match status" value="1"/>
</dbReference>
<dbReference type="InterPro" id="IPR007653">
    <property type="entry name" value="SPC3"/>
</dbReference>
<feature type="chain" id="PRO_5047009238" description="F-box domain-containing protein" evidence="10">
    <location>
        <begin position="36"/>
        <end position="1041"/>
    </location>
</feature>
<evidence type="ECO:0000256" key="8">
    <source>
        <dbReference type="PROSITE-ProRule" id="PRU00175"/>
    </source>
</evidence>
<feature type="signal peptide" evidence="10">
    <location>
        <begin position="1"/>
        <end position="35"/>
    </location>
</feature>
<keyword evidence="10" id="KW-0732">Signal</keyword>
<evidence type="ECO:0000256" key="9">
    <source>
        <dbReference type="SAM" id="Phobius"/>
    </source>
</evidence>
<protein>
    <recommendedName>
        <fullName evidence="15">F-box domain-containing protein</fullName>
    </recommendedName>
</protein>
<evidence type="ECO:0000256" key="3">
    <source>
        <dbReference type="ARBA" id="ARBA00022692"/>
    </source>
</evidence>
<evidence type="ECO:0000256" key="7">
    <source>
        <dbReference type="ARBA" id="ARBA00023136"/>
    </source>
</evidence>
<dbReference type="InterPro" id="IPR013083">
    <property type="entry name" value="Znf_RING/FYVE/PHD"/>
</dbReference>
<dbReference type="SUPFAM" id="SSF117281">
    <property type="entry name" value="Kelch motif"/>
    <property type="match status" value="1"/>
</dbReference>
<keyword evidence="3 9" id="KW-0812">Transmembrane</keyword>